<dbReference type="RefSeq" id="WP_203704268.1">
    <property type="nucleotide sequence ID" value="NZ_BONC01000028.1"/>
</dbReference>
<protein>
    <submittedName>
        <fullName evidence="2">Uncharacterized protein</fullName>
    </submittedName>
</protein>
<dbReference type="Proteomes" id="UP000624325">
    <property type="component" value="Unassembled WGS sequence"/>
</dbReference>
<proteinExistence type="predicted"/>
<feature type="region of interest" description="Disordered" evidence="1">
    <location>
        <begin position="1"/>
        <end position="69"/>
    </location>
</feature>
<accession>A0ABQ4C688</accession>
<keyword evidence="3" id="KW-1185">Reference proteome</keyword>
<dbReference type="EMBL" id="BONC01000028">
    <property type="protein sequence ID" value="GIF57941.1"/>
    <property type="molecule type" value="Genomic_DNA"/>
</dbReference>
<reference evidence="2 3" key="1">
    <citation type="submission" date="2021-01" db="EMBL/GenBank/DDBJ databases">
        <title>Whole genome shotgun sequence of Asanoa iriomotensis NBRC 100142.</title>
        <authorList>
            <person name="Komaki H."/>
            <person name="Tamura T."/>
        </authorList>
    </citation>
    <scope>NUCLEOTIDE SEQUENCE [LARGE SCALE GENOMIC DNA]</scope>
    <source>
        <strain evidence="2 3">NBRC 100142</strain>
    </source>
</reference>
<organism evidence="2 3">
    <name type="scientific">Asanoa iriomotensis</name>
    <dbReference type="NCBI Taxonomy" id="234613"/>
    <lineage>
        <taxon>Bacteria</taxon>
        <taxon>Bacillati</taxon>
        <taxon>Actinomycetota</taxon>
        <taxon>Actinomycetes</taxon>
        <taxon>Micromonosporales</taxon>
        <taxon>Micromonosporaceae</taxon>
        <taxon>Asanoa</taxon>
    </lineage>
</organism>
<sequence length="69" mass="7552">MFEASAMVQAMNDTTHHVNSARPSAPASRVRSRGHGRGDPLRRGTATLLRRLADRVEPRRARPCTTATA</sequence>
<evidence type="ECO:0000313" key="2">
    <source>
        <dbReference type="EMBL" id="GIF57941.1"/>
    </source>
</evidence>
<comment type="caution">
    <text evidence="2">The sequence shown here is derived from an EMBL/GenBank/DDBJ whole genome shotgun (WGS) entry which is preliminary data.</text>
</comment>
<evidence type="ECO:0000313" key="3">
    <source>
        <dbReference type="Proteomes" id="UP000624325"/>
    </source>
</evidence>
<feature type="compositionally biased region" description="Basic and acidic residues" evidence="1">
    <location>
        <begin position="51"/>
        <end position="60"/>
    </location>
</feature>
<feature type="compositionally biased region" description="Low complexity" evidence="1">
    <location>
        <begin position="20"/>
        <end position="29"/>
    </location>
</feature>
<gene>
    <name evidence="2" type="ORF">Air01nite_40360</name>
</gene>
<evidence type="ECO:0000256" key="1">
    <source>
        <dbReference type="SAM" id="MobiDB-lite"/>
    </source>
</evidence>
<name>A0ABQ4C688_9ACTN</name>